<evidence type="ECO:0000313" key="1">
    <source>
        <dbReference type="EMBL" id="KDR81257.1"/>
    </source>
</evidence>
<reference evidence="2" key="1">
    <citation type="journal article" date="2014" name="Proc. Natl. Acad. Sci. U.S.A.">
        <title>Extensive sampling of basidiomycete genomes demonstrates inadequacy of the white-rot/brown-rot paradigm for wood decay fungi.</title>
        <authorList>
            <person name="Riley R."/>
            <person name="Salamov A.A."/>
            <person name="Brown D.W."/>
            <person name="Nagy L.G."/>
            <person name="Floudas D."/>
            <person name="Held B.W."/>
            <person name="Levasseur A."/>
            <person name="Lombard V."/>
            <person name="Morin E."/>
            <person name="Otillar R."/>
            <person name="Lindquist E.A."/>
            <person name="Sun H."/>
            <person name="LaButti K.M."/>
            <person name="Schmutz J."/>
            <person name="Jabbour D."/>
            <person name="Luo H."/>
            <person name="Baker S.E."/>
            <person name="Pisabarro A.G."/>
            <person name="Walton J.D."/>
            <person name="Blanchette R.A."/>
            <person name="Henrissat B."/>
            <person name="Martin F."/>
            <person name="Cullen D."/>
            <person name="Hibbett D.S."/>
            <person name="Grigoriev I.V."/>
        </authorList>
    </citation>
    <scope>NUCLEOTIDE SEQUENCE [LARGE SCALE GENOMIC DNA]</scope>
    <source>
        <strain evidence="2">CBS 339.88</strain>
    </source>
</reference>
<sequence length="291" mass="33160">MSPSQTRTSDHQHLLHERNNGLRRIGFVLPDCYLRSLIFPLLGQYALNFRFENYHVHVDVEFGVHLYSLRPGVAHAIWQSLVDIATFIVCAGNNFNPRDNPTKPLPISIPEEALRDIELKYPIIALVLTCRDENVLCHRFETRSELNLMVSTMRHVANYYVSWVAEALKRSIRQGLSSHWNWGAAFGLDWLLFLLRVGPIAANPHWISLQPLIEEYDEDSIETSLAIVIRPTATLVFQDTLVRSTIGHASPDEMTELTAAMGAFGLFERDNIFVEPLPEYSVIDTTSYLTI</sequence>
<dbReference type="HOGENOM" id="CLU_956577_0_0_1"/>
<evidence type="ECO:0000313" key="2">
    <source>
        <dbReference type="Proteomes" id="UP000027222"/>
    </source>
</evidence>
<organism evidence="1 2">
    <name type="scientific">Galerina marginata (strain CBS 339.88)</name>
    <dbReference type="NCBI Taxonomy" id="685588"/>
    <lineage>
        <taxon>Eukaryota</taxon>
        <taxon>Fungi</taxon>
        <taxon>Dikarya</taxon>
        <taxon>Basidiomycota</taxon>
        <taxon>Agaricomycotina</taxon>
        <taxon>Agaricomycetes</taxon>
        <taxon>Agaricomycetidae</taxon>
        <taxon>Agaricales</taxon>
        <taxon>Agaricineae</taxon>
        <taxon>Strophariaceae</taxon>
        <taxon>Galerina</taxon>
    </lineage>
</organism>
<dbReference type="AlphaFoldDB" id="A0A067TFX1"/>
<accession>A0A067TFX1</accession>
<dbReference type="Proteomes" id="UP000027222">
    <property type="component" value="Unassembled WGS sequence"/>
</dbReference>
<dbReference type="OrthoDB" id="2914716at2759"/>
<proteinExistence type="predicted"/>
<name>A0A067TFX1_GALM3</name>
<keyword evidence="2" id="KW-1185">Reference proteome</keyword>
<dbReference type="EMBL" id="KL142371">
    <property type="protein sequence ID" value="KDR81257.1"/>
    <property type="molecule type" value="Genomic_DNA"/>
</dbReference>
<protein>
    <submittedName>
        <fullName evidence="1">Uncharacterized protein</fullName>
    </submittedName>
</protein>
<gene>
    <name evidence="1" type="ORF">GALMADRAFT_208052</name>
</gene>